<dbReference type="GO" id="GO:0016787">
    <property type="term" value="F:hydrolase activity"/>
    <property type="evidence" value="ECO:0007669"/>
    <property type="project" value="UniProtKB-KW"/>
</dbReference>
<evidence type="ECO:0000259" key="2">
    <source>
        <dbReference type="Pfam" id="PF07859"/>
    </source>
</evidence>
<dbReference type="SUPFAM" id="SSF53474">
    <property type="entry name" value="alpha/beta-Hydrolases"/>
    <property type="match status" value="1"/>
</dbReference>
<dbReference type="EMBL" id="CP063453">
    <property type="protein sequence ID" value="QOW01838.1"/>
    <property type="molecule type" value="Genomic_DNA"/>
</dbReference>
<keyword evidence="3" id="KW-0614">Plasmid</keyword>
<dbReference type="Pfam" id="PF07859">
    <property type="entry name" value="Abhydrolase_3"/>
    <property type="match status" value="1"/>
</dbReference>
<dbReference type="InterPro" id="IPR029058">
    <property type="entry name" value="AB_hydrolase_fold"/>
</dbReference>
<reference evidence="3 4" key="1">
    <citation type="submission" date="2020-10" db="EMBL/GenBank/DDBJ databases">
        <title>Whole genome sequence of oil-degrading bacteria Rhodococcus pyridinivorans strain 5Ap.</title>
        <authorList>
            <person name="Akhremchuk A.E."/>
            <person name="Valentovich L.N."/>
            <person name="Charniauskaya M.I."/>
            <person name="Bukliarevich H.A."/>
            <person name="Titok M.A."/>
        </authorList>
    </citation>
    <scope>NUCLEOTIDE SEQUENCE [LARGE SCALE GENOMIC DNA]</scope>
    <source>
        <strain evidence="3 4">5Ap</strain>
        <plasmid evidence="3 4">pSID</plasmid>
    </source>
</reference>
<dbReference type="PANTHER" id="PTHR48081:SF8">
    <property type="entry name" value="ALPHA_BETA HYDROLASE FOLD-3 DOMAIN-CONTAINING PROTEIN-RELATED"/>
    <property type="match status" value="1"/>
</dbReference>
<geneLocation type="plasmid" evidence="3 4">
    <name>pSID</name>
</geneLocation>
<feature type="domain" description="Alpha/beta hydrolase fold-3" evidence="2">
    <location>
        <begin position="88"/>
        <end position="295"/>
    </location>
</feature>
<accession>A0A7M2XW61</accession>
<evidence type="ECO:0000256" key="1">
    <source>
        <dbReference type="ARBA" id="ARBA00022801"/>
    </source>
</evidence>
<evidence type="ECO:0000313" key="4">
    <source>
        <dbReference type="Proteomes" id="UP000593818"/>
    </source>
</evidence>
<evidence type="ECO:0000313" key="3">
    <source>
        <dbReference type="EMBL" id="QOW01838.1"/>
    </source>
</evidence>
<dbReference type="AlphaFoldDB" id="A0A7M2XW61"/>
<protein>
    <submittedName>
        <fullName evidence="3">Alpha/beta hydrolase</fullName>
    </submittedName>
</protein>
<dbReference type="InterPro" id="IPR050300">
    <property type="entry name" value="GDXG_lipolytic_enzyme"/>
</dbReference>
<dbReference type="InterPro" id="IPR013094">
    <property type="entry name" value="AB_hydrolase_3"/>
</dbReference>
<dbReference type="RefSeq" id="WP_193904124.1">
    <property type="nucleotide sequence ID" value="NZ_CP063453.1"/>
</dbReference>
<sequence length="325" mass="35088">MKVSDRVDIDLLDTLATFTNVRLGEMHTVEDIAVAAGKWATSMPVPPVRDDVVIENLEIPGVEAEGTIRLRVYRPAGAPVSEGLPCLYWIHGGGMIMGSPEQDDFLCQEYVGRAGCVVVSVDYRLAPTYPFPGGLNDCYTGLEWLSTHAAELGVDSRRIAVGGASAGGGLAAALTLYIRDHGGPSVVFQQLIYPMLDDRNTTPSSREFIGNTVVWSRENNVAAWNALLQGKAGGEDVSTYAAPARATDLANLPPAYIHVGELDLFRDEDVDYAIRLLQAGVATELHVHPGAIHGWDVYAPNSEGSQRALRDLIDSFIRSTALERV</sequence>
<name>A0A7M2XW61_9NOCA</name>
<gene>
    <name evidence="3" type="ORF">INP59_27150</name>
</gene>
<organism evidence="3 4">
    <name type="scientific">Rhodococcus pyridinivorans</name>
    <dbReference type="NCBI Taxonomy" id="103816"/>
    <lineage>
        <taxon>Bacteria</taxon>
        <taxon>Bacillati</taxon>
        <taxon>Actinomycetota</taxon>
        <taxon>Actinomycetes</taxon>
        <taxon>Mycobacteriales</taxon>
        <taxon>Nocardiaceae</taxon>
        <taxon>Rhodococcus</taxon>
    </lineage>
</organism>
<keyword evidence="1 3" id="KW-0378">Hydrolase</keyword>
<proteinExistence type="predicted"/>
<dbReference type="Gene3D" id="3.40.50.1820">
    <property type="entry name" value="alpha/beta hydrolase"/>
    <property type="match status" value="1"/>
</dbReference>
<keyword evidence="4" id="KW-1185">Reference proteome</keyword>
<dbReference type="Proteomes" id="UP000593818">
    <property type="component" value="Plasmid pSID"/>
</dbReference>
<dbReference type="PANTHER" id="PTHR48081">
    <property type="entry name" value="AB HYDROLASE SUPERFAMILY PROTEIN C4A8.06C"/>
    <property type="match status" value="1"/>
</dbReference>